<feature type="domain" description="AB hydrolase-1" evidence="1">
    <location>
        <begin position="22"/>
        <end position="132"/>
    </location>
</feature>
<name>A0ABN1W3I4_9PSEU</name>
<dbReference type="Proteomes" id="UP001500653">
    <property type="component" value="Unassembled WGS sequence"/>
</dbReference>
<dbReference type="PRINTS" id="PR00111">
    <property type="entry name" value="ABHYDROLASE"/>
</dbReference>
<sequence length="259" mass="27794">MPGYVTTDVGRVHYVECGDGTPLVLLHQTPRCWDEFAPVMPLLDGYRVIAPDLLGFGGSGPAPENTIEETAASVTGLLDALGVGEFHLAGHHFGGLVAYQVAAVSPERVRSLVLSSTPYVDAEERRRRATATPFNVVSPADDGSHLTELWQRRTGFMAGVSHPVVSRYVRDVLDHTDADRGHAAVAAYRSEDRVGAYPGPVLCVASARDPRAFPLRHRIAAAFPQAREAVLEDGDISSPETMPEAFAATIRAFHAEAGT</sequence>
<comment type="caution">
    <text evidence="2">The sequence shown here is derived from an EMBL/GenBank/DDBJ whole genome shotgun (WGS) entry which is preliminary data.</text>
</comment>
<organism evidence="2 3">
    <name type="scientific">Prauserella halophila</name>
    <dbReference type="NCBI Taxonomy" id="185641"/>
    <lineage>
        <taxon>Bacteria</taxon>
        <taxon>Bacillati</taxon>
        <taxon>Actinomycetota</taxon>
        <taxon>Actinomycetes</taxon>
        <taxon>Pseudonocardiales</taxon>
        <taxon>Pseudonocardiaceae</taxon>
        <taxon>Prauserella</taxon>
    </lineage>
</organism>
<dbReference type="PANTHER" id="PTHR43798:SF24">
    <property type="entry name" value="CIS-3-ALKYL-4-ALKYLOXETAN-2-ONE DECARBOXYLASE"/>
    <property type="match status" value="1"/>
</dbReference>
<dbReference type="SUPFAM" id="SSF53474">
    <property type="entry name" value="alpha/beta-Hydrolases"/>
    <property type="match status" value="1"/>
</dbReference>
<dbReference type="InterPro" id="IPR000073">
    <property type="entry name" value="AB_hydrolase_1"/>
</dbReference>
<dbReference type="PANTHER" id="PTHR43798">
    <property type="entry name" value="MONOACYLGLYCEROL LIPASE"/>
    <property type="match status" value="1"/>
</dbReference>
<keyword evidence="3" id="KW-1185">Reference proteome</keyword>
<proteinExistence type="predicted"/>
<accession>A0ABN1W3I4</accession>
<protein>
    <recommendedName>
        <fullName evidence="1">AB hydrolase-1 domain-containing protein</fullName>
    </recommendedName>
</protein>
<evidence type="ECO:0000313" key="2">
    <source>
        <dbReference type="EMBL" id="GAA1233773.1"/>
    </source>
</evidence>
<dbReference type="EMBL" id="BAAALN010000005">
    <property type="protein sequence ID" value="GAA1233773.1"/>
    <property type="molecule type" value="Genomic_DNA"/>
</dbReference>
<dbReference type="InterPro" id="IPR050266">
    <property type="entry name" value="AB_hydrolase_sf"/>
</dbReference>
<gene>
    <name evidence="2" type="ORF">GCM10009676_16530</name>
</gene>
<reference evidence="2 3" key="1">
    <citation type="journal article" date="2019" name="Int. J. Syst. Evol. Microbiol.">
        <title>The Global Catalogue of Microorganisms (GCM) 10K type strain sequencing project: providing services to taxonomists for standard genome sequencing and annotation.</title>
        <authorList>
            <consortium name="The Broad Institute Genomics Platform"/>
            <consortium name="The Broad Institute Genome Sequencing Center for Infectious Disease"/>
            <person name="Wu L."/>
            <person name="Ma J."/>
        </authorList>
    </citation>
    <scope>NUCLEOTIDE SEQUENCE [LARGE SCALE GENOMIC DNA]</scope>
    <source>
        <strain evidence="2 3">JCM 13023</strain>
    </source>
</reference>
<dbReference type="Pfam" id="PF00561">
    <property type="entry name" value="Abhydrolase_1"/>
    <property type="match status" value="1"/>
</dbReference>
<dbReference type="Gene3D" id="3.40.50.1820">
    <property type="entry name" value="alpha/beta hydrolase"/>
    <property type="match status" value="1"/>
</dbReference>
<evidence type="ECO:0000259" key="1">
    <source>
        <dbReference type="Pfam" id="PF00561"/>
    </source>
</evidence>
<dbReference type="InterPro" id="IPR029058">
    <property type="entry name" value="AB_hydrolase_fold"/>
</dbReference>
<evidence type="ECO:0000313" key="3">
    <source>
        <dbReference type="Proteomes" id="UP001500653"/>
    </source>
</evidence>